<sequence>MTKLAYINRRRSRLAESCEQRASLPSRLAPPTSVSQSNISLTAQAACLMESEESALGESNDDRLDFEPTDPLSLEQKRQPASSSPEASSRSCSPRQESPGNARPPSYKSSLSSLSIPDGHTRSYLSKGTAPGLVEDWHHPDLNDKFVALDKCLPPLLLEPHQQDQAFLEEALLRSAPQRNPSKTMILKRATDYIAELEQRNQSLSQENKELQSRPTPLITVPHTPSQLHNRQPWLCEESVEGQNKGKEVEVLGLSHTKNDMKDF</sequence>
<organism evidence="3 4">
    <name type="scientific">Thelonectria olida</name>
    <dbReference type="NCBI Taxonomy" id="1576542"/>
    <lineage>
        <taxon>Eukaryota</taxon>
        <taxon>Fungi</taxon>
        <taxon>Dikarya</taxon>
        <taxon>Ascomycota</taxon>
        <taxon>Pezizomycotina</taxon>
        <taxon>Sordariomycetes</taxon>
        <taxon>Hypocreomycetidae</taxon>
        <taxon>Hypocreales</taxon>
        <taxon>Nectriaceae</taxon>
        <taxon>Thelonectria</taxon>
    </lineage>
</organism>
<reference evidence="3 4" key="1">
    <citation type="journal article" date="2021" name="Nat. Commun.">
        <title>Genetic determinants of endophytism in the Arabidopsis root mycobiome.</title>
        <authorList>
            <person name="Mesny F."/>
            <person name="Miyauchi S."/>
            <person name="Thiergart T."/>
            <person name="Pickel B."/>
            <person name="Atanasova L."/>
            <person name="Karlsson M."/>
            <person name="Huettel B."/>
            <person name="Barry K.W."/>
            <person name="Haridas S."/>
            <person name="Chen C."/>
            <person name="Bauer D."/>
            <person name="Andreopoulos W."/>
            <person name="Pangilinan J."/>
            <person name="LaButti K."/>
            <person name="Riley R."/>
            <person name="Lipzen A."/>
            <person name="Clum A."/>
            <person name="Drula E."/>
            <person name="Henrissat B."/>
            <person name="Kohler A."/>
            <person name="Grigoriev I.V."/>
            <person name="Martin F.M."/>
            <person name="Hacquard S."/>
        </authorList>
    </citation>
    <scope>NUCLEOTIDE SEQUENCE [LARGE SCALE GENOMIC DNA]</scope>
    <source>
        <strain evidence="3 4">MPI-CAGE-CH-0241</strain>
    </source>
</reference>
<dbReference type="EMBL" id="JAGPYM010000059">
    <property type="protein sequence ID" value="KAH6871142.1"/>
    <property type="molecule type" value="Genomic_DNA"/>
</dbReference>
<name>A0A9P8VSX8_9HYPO</name>
<protein>
    <recommendedName>
        <fullName evidence="2">BHLH domain-containing protein</fullName>
    </recommendedName>
</protein>
<feature type="domain" description="BHLH" evidence="2">
    <location>
        <begin position="141"/>
        <end position="198"/>
    </location>
</feature>
<dbReference type="Proteomes" id="UP000777438">
    <property type="component" value="Unassembled WGS sequence"/>
</dbReference>
<evidence type="ECO:0000259" key="2">
    <source>
        <dbReference type="Pfam" id="PF00010"/>
    </source>
</evidence>
<feature type="compositionally biased region" description="Low complexity" evidence="1">
    <location>
        <begin position="80"/>
        <end position="95"/>
    </location>
</feature>
<keyword evidence="4" id="KW-1185">Reference proteome</keyword>
<dbReference type="OrthoDB" id="5051359at2759"/>
<feature type="region of interest" description="Disordered" evidence="1">
    <location>
        <begin position="1"/>
        <end position="36"/>
    </location>
</feature>
<feature type="region of interest" description="Disordered" evidence="1">
    <location>
        <begin position="207"/>
        <end position="229"/>
    </location>
</feature>
<dbReference type="GO" id="GO:0046983">
    <property type="term" value="F:protein dimerization activity"/>
    <property type="evidence" value="ECO:0007669"/>
    <property type="project" value="InterPro"/>
</dbReference>
<dbReference type="AlphaFoldDB" id="A0A9P8VSX8"/>
<evidence type="ECO:0000313" key="4">
    <source>
        <dbReference type="Proteomes" id="UP000777438"/>
    </source>
</evidence>
<dbReference type="InterPro" id="IPR036638">
    <property type="entry name" value="HLH_DNA-bd_sf"/>
</dbReference>
<dbReference type="Pfam" id="PF00010">
    <property type="entry name" value="HLH"/>
    <property type="match status" value="1"/>
</dbReference>
<dbReference type="Gene3D" id="4.10.280.10">
    <property type="entry name" value="Helix-loop-helix DNA-binding domain"/>
    <property type="match status" value="1"/>
</dbReference>
<evidence type="ECO:0000256" key="1">
    <source>
        <dbReference type="SAM" id="MobiDB-lite"/>
    </source>
</evidence>
<dbReference type="SUPFAM" id="SSF47459">
    <property type="entry name" value="HLH, helix-loop-helix DNA-binding domain"/>
    <property type="match status" value="1"/>
</dbReference>
<proteinExistence type="predicted"/>
<accession>A0A9P8VSX8</accession>
<comment type="caution">
    <text evidence="3">The sequence shown here is derived from an EMBL/GenBank/DDBJ whole genome shotgun (WGS) entry which is preliminary data.</text>
</comment>
<gene>
    <name evidence="3" type="ORF">B0T10DRAFT_261951</name>
</gene>
<dbReference type="InterPro" id="IPR011598">
    <property type="entry name" value="bHLH_dom"/>
</dbReference>
<feature type="region of interest" description="Disordered" evidence="1">
    <location>
        <begin position="50"/>
        <end position="115"/>
    </location>
</feature>
<evidence type="ECO:0000313" key="3">
    <source>
        <dbReference type="EMBL" id="KAH6871142.1"/>
    </source>
</evidence>